<sequence>MARIIKIDNALQKRFAKQAKKNKARELVTYFLIVCEGEKTEPNYFKSFPKQVGKIVYDIGFDGGGISTLKVVEKAIELRDKSKQKYDRVWAVFDRDSFKANSFNSAVLKANANDIKCAWSNEAFELWYLLHFYNRITAMTRDEYKKSIEDAVNTKLGKKKNIFQYKKNDTEMYFLLNKVGNQGSAIKWAKELANGITGEQFANYNPQTMVFKLVEELNGQSEELNAEIIEKYREGQ</sequence>
<proteinExistence type="predicted"/>
<name>A0A4R1M250_9SPHI</name>
<dbReference type="EMBL" id="SMGO01000001">
    <property type="protein sequence ID" value="TCK85080.1"/>
    <property type="molecule type" value="Genomic_DNA"/>
</dbReference>
<dbReference type="InterPro" id="IPR025591">
    <property type="entry name" value="RloB"/>
</dbReference>
<dbReference type="Proteomes" id="UP000294616">
    <property type="component" value="Unassembled WGS sequence"/>
</dbReference>
<organism evidence="1 2">
    <name type="scientific">Albibacterium bauzanense</name>
    <dbReference type="NCBI Taxonomy" id="653929"/>
    <lineage>
        <taxon>Bacteria</taxon>
        <taxon>Pseudomonadati</taxon>
        <taxon>Bacteroidota</taxon>
        <taxon>Sphingobacteriia</taxon>
        <taxon>Sphingobacteriales</taxon>
        <taxon>Sphingobacteriaceae</taxon>
        <taxon>Albibacterium</taxon>
    </lineage>
</organism>
<evidence type="ECO:0000313" key="1">
    <source>
        <dbReference type="EMBL" id="TCK85080.1"/>
    </source>
</evidence>
<gene>
    <name evidence="1" type="ORF">C8N28_0377</name>
</gene>
<evidence type="ECO:0000313" key="2">
    <source>
        <dbReference type="Proteomes" id="UP000294616"/>
    </source>
</evidence>
<comment type="caution">
    <text evidence="1">The sequence shown here is derived from an EMBL/GenBank/DDBJ whole genome shotgun (WGS) entry which is preliminary data.</text>
</comment>
<protein>
    <submittedName>
        <fullName evidence="1">RloB-like protein</fullName>
    </submittedName>
</protein>
<dbReference type="Pfam" id="PF13707">
    <property type="entry name" value="RloB"/>
    <property type="match status" value="1"/>
</dbReference>
<accession>A0A4R1M250</accession>
<dbReference type="OrthoDB" id="9796523at2"/>
<reference evidence="1 2" key="1">
    <citation type="submission" date="2019-03" db="EMBL/GenBank/DDBJ databases">
        <title>Genomic Encyclopedia of Archaeal and Bacterial Type Strains, Phase II (KMG-II): from individual species to whole genera.</title>
        <authorList>
            <person name="Goeker M."/>
        </authorList>
    </citation>
    <scope>NUCLEOTIDE SEQUENCE [LARGE SCALE GENOMIC DNA]</scope>
    <source>
        <strain evidence="1 2">DSM 22554</strain>
    </source>
</reference>
<keyword evidence="2" id="KW-1185">Reference proteome</keyword>
<dbReference type="AlphaFoldDB" id="A0A4R1M250"/>
<dbReference type="RefSeq" id="WP_132220994.1">
    <property type="nucleotide sequence ID" value="NZ_SMGO01000001.1"/>
</dbReference>